<feature type="domain" description="Fibrinogen C-terminal" evidence="6">
    <location>
        <begin position="16"/>
        <end position="195"/>
    </location>
</feature>
<dbReference type="SUPFAM" id="SSF56496">
    <property type="entry name" value="Fibrinogen C-terminal domain-like"/>
    <property type="match status" value="1"/>
</dbReference>
<keyword evidence="5" id="KW-0732">Signal</keyword>
<proteinExistence type="evidence at transcript level"/>
<evidence type="ECO:0000256" key="1">
    <source>
        <dbReference type="ARBA" id="ARBA00004613"/>
    </source>
</evidence>
<dbReference type="GO" id="GO:0005577">
    <property type="term" value="C:fibrinogen complex"/>
    <property type="evidence" value="ECO:0007669"/>
    <property type="project" value="TreeGrafter"/>
</dbReference>
<dbReference type="PROSITE" id="PS51406">
    <property type="entry name" value="FIBRINOGEN_C_2"/>
    <property type="match status" value="1"/>
</dbReference>
<dbReference type="VEuPathDB" id="VectorBase:AALFPA_053587"/>
<dbReference type="Gene3D" id="3.90.215.10">
    <property type="entry name" value="Gamma Fibrinogen, chain A, domain 1"/>
    <property type="match status" value="1"/>
</dbReference>
<dbReference type="Pfam" id="PF00147">
    <property type="entry name" value="Fibrinogen_C"/>
    <property type="match status" value="1"/>
</dbReference>
<dbReference type="InterPro" id="IPR002181">
    <property type="entry name" value="Fibrinogen_a/b/g_C_dom"/>
</dbReference>
<dbReference type="InterPro" id="IPR037579">
    <property type="entry name" value="FIB_ANG-like"/>
</dbReference>
<keyword evidence="3" id="KW-1015">Disulfide bond</keyword>
<dbReference type="InterPro" id="IPR014716">
    <property type="entry name" value="Fibrinogen_a/b/g_C_1"/>
</dbReference>
<evidence type="ECO:0000256" key="2">
    <source>
        <dbReference type="ARBA" id="ARBA00022525"/>
    </source>
</evidence>
<name>A0A023EK63_AEDAL</name>
<feature type="signal peptide" evidence="5">
    <location>
        <begin position="1"/>
        <end position="18"/>
    </location>
</feature>
<dbReference type="GO" id="GO:0034116">
    <property type="term" value="P:positive regulation of heterotypic cell-cell adhesion"/>
    <property type="evidence" value="ECO:0007669"/>
    <property type="project" value="TreeGrafter"/>
</dbReference>
<dbReference type="PANTHER" id="PTHR47221:SF5">
    <property type="entry name" value="FIBRINOGEN C-TERMINAL DOMAIN-CONTAINING PROTEIN"/>
    <property type="match status" value="1"/>
</dbReference>
<dbReference type="VEuPathDB" id="VectorBase:AALC636_019254"/>
<protein>
    <submittedName>
        <fullName evidence="7">Putative ficolin</fullName>
    </submittedName>
</protein>
<evidence type="ECO:0000256" key="4">
    <source>
        <dbReference type="ARBA" id="ARBA00023180"/>
    </source>
</evidence>
<reference evidence="7" key="1">
    <citation type="journal article" date="2014" name="PLoS Negl. Trop. Dis.">
        <title>Identification and characterization of seminal fluid proteins in the Asian tiger mosquito, Aedes albopictus.</title>
        <authorList>
            <person name="Boes K.E."/>
            <person name="Ribeiro J.M."/>
            <person name="Wong A."/>
            <person name="Harrington L.C."/>
            <person name="Wolfner M.F."/>
            <person name="Sirot L.K."/>
        </authorList>
    </citation>
    <scope>NUCLEOTIDE SEQUENCE</scope>
    <source>
        <tissue evidence="7">Reproductive organs</tissue>
    </source>
</reference>
<dbReference type="AlphaFoldDB" id="A0A023EK63"/>
<evidence type="ECO:0000259" key="6">
    <source>
        <dbReference type="PROSITE" id="PS51406"/>
    </source>
</evidence>
<dbReference type="GO" id="GO:0005201">
    <property type="term" value="F:extracellular matrix structural constituent"/>
    <property type="evidence" value="ECO:0007669"/>
    <property type="project" value="TreeGrafter"/>
</dbReference>
<evidence type="ECO:0000256" key="3">
    <source>
        <dbReference type="ARBA" id="ARBA00023157"/>
    </source>
</evidence>
<dbReference type="CDD" id="cd00087">
    <property type="entry name" value="FReD"/>
    <property type="match status" value="1"/>
</dbReference>
<organism evidence="7">
    <name type="scientific">Aedes albopictus</name>
    <name type="common">Asian tiger mosquito</name>
    <name type="synonym">Stegomyia albopicta</name>
    <dbReference type="NCBI Taxonomy" id="7160"/>
    <lineage>
        <taxon>Eukaryota</taxon>
        <taxon>Metazoa</taxon>
        <taxon>Ecdysozoa</taxon>
        <taxon>Arthropoda</taxon>
        <taxon>Hexapoda</taxon>
        <taxon>Insecta</taxon>
        <taxon>Pterygota</taxon>
        <taxon>Neoptera</taxon>
        <taxon>Endopterygota</taxon>
        <taxon>Diptera</taxon>
        <taxon>Nematocera</taxon>
        <taxon>Culicoidea</taxon>
        <taxon>Culicidae</taxon>
        <taxon>Culicinae</taxon>
        <taxon>Aedini</taxon>
        <taxon>Aedes</taxon>
        <taxon>Stegomyia</taxon>
    </lineage>
</organism>
<dbReference type="Gene3D" id="4.10.530.10">
    <property type="entry name" value="Gamma-fibrinogen Carboxyl Terminal Fragment, domain 2"/>
    <property type="match status" value="1"/>
</dbReference>
<dbReference type="GO" id="GO:0030674">
    <property type="term" value="F:protein-macromolecule adaptor activity"/>
    <property type="evidence" value="ECO:0007669"/>
    <property type="project" value="TreeGrafter"/>
</dbReference>
<keyword evidence="2" id="KW-0964">Secreted</keyword>
<sequence length="225" mass="26313">MWLSGLTAIILGVKLTQTNYSEEPCQEVERMEEIYDAQSVIGNVSVFCRFIQGYKDGWTTIHQRFDGTVNFTRSWDDYREGFGDLQGEYWLGLDNVHHITRSGPFELMVIMKDYNDERMWATYDKFAVLSEKEQYRLDLGQFSEGNVEDSLTLHNGMKFSTADRDNDLWSGNCAELYESGWWFKDCHAVNLNGVYQNETEYDKMMWGKKCLKEAQMLIRITKSSE</sequence>
<evidence type="ECO:0000256" key="5">
    <source>
        <dbReference type="SAM" id="SignalP"/>
    </source>
</evidence>
<keyword evidence="4" id="KW-0325">Glycoprotein</keyword>
<dbReference type="EMBL" id="GAPW01004082">
    <property type="protein sequence ID" value="JAC09516.1"/>
    <property type="molecule type" value="mRNA"/>
</dbReference>
<dbReference type="PANTHER" id="PTHR47221">
    <property type="entry name" value="FIBRINOGEN ALPHA CHAIN"/>
    <property type="match status" value="1"/>
</dbReference>
<dbReference type="VEuPathDB" id="VectorBase:AALF007958"/>
<evidence type="ECO:0000313" key="7">
    <source>
        <dbReference type="EMBL" id="JAC09516.1"/>
    </source>
</evidence>
<dbReference type="SMART" id="SM00186">
    <property type="entry name" value="FBG"/>
    <property type="match status" value="1"/>
</dbReference>
<feature type="chain" id="PRO_5001514722" evidence="5">
    <location>
        <begin position="19"/>
        <end position="225"/>
    </location>
</feature>
<dbReference type="InterPro" id="IPR036056">
    <property type="entry name" value="Fibrinogen-like_C"/>
</dbReference>
<accession>A0A023EK63</accession>
<comment type="subcellular location">
    <subcellularLocation>
        <location evidence="1">Secreted</location>
    </subcellularLocation>
</comment>